<dbReference type="Proteomes" id="UP000061348">
    <property type="component" value="Unassembled WGS sequence"/>
</dbReference>
<organism evidence="1 2">
    <name type="scientific">Pseudomonas fluorescens</name>
    <dbReference type="NCBI Taxonomy" id="294"/>
    <lineage>
        <taxon>Bacteria</taxon>
        <taxon>Pseudomonadati</taxon>
        <taxon>Pseudomonadota</taxon>
        <taxon>Gammaproteobacteria</taxon>
        <taxon>Pseudomonadales</taxon>
        <taxon>Pseudomonadaceae</taxon>
        <taxon>Pseudomonas</taxon>
    </lineage>
</organism>
<protein>
    <submittedName>
        <fullName evidence="1">Uncharacterized protein</fullName>
    </submittedName>
</protein>
<sequence>MYLAQLAQGATVLGALLRQQVPVGGGQIGQGHALLDNLLRQLAGIPEFVATHDQRRARTQGREALFDKTIETEGRKLQHAVFGAQSAVQRGTVTELAKGGMVDGHAFGLAGGARGVDHIGQVSRRRVIRRIGRRVAGQFVATDAEIHAGQAAGQRQVGEQAGFAEQHVQAAVGEHVGQTFRRVFRVQRYVGRPTFEHCQQTDDQLRAAPRSQAHPLAGADTQRQQAMGQAVGALVQLGVAQVGVTGLYSQGVWRRLGLGCDTLMHAFVGLGRCG</sequence>
<dbReference type="AlphaFoldDB" id="A0A125QHK5"/>
<dbReference type="AntiFam" id="ANF00174">
    <property type="entry name" value="Shadow ORF (irp2)"/>
</dbReference>
<proteinExistence type="predicted"/>
<reference evidence="1 2" key="1">
    <citation type="submission" date="2015-05" db="EMBL/GenBank/DDBJ databases">
        <title>A genomic and transcriptomic approach to investigate the blue pigment phenotype in Pseudomonas fluorescens.</title>
        <authorList>
            <person name="Andreani N.A."/>
            <person name="Cardazzo B."/>
        </authorList>
    </citation>
    <scope>NUCLEOTIDE SEQUENCE [LARGE SCALE GENOMIC DNA]</scope>
    <source>
        <strain evidence="1 2">Ps_22</strain>
    </source>
</reference>
<dbReference type="EMBL" id="LCYA01000154">
    <property type="protein sequence ID" value="KWV84793.1"/>
    <property type="molecule type" value="Genomic_DNA"/>
</dbReference>
<evidence type="ECO:0000313" key="1">
    <source>
        <dbReference type="EMBL" id="KWV84793.1"/>
    </source>
</evidence>
<evidence type="ECO:0000313" key="2">
    <source>
        <dbReference type="Proteomes" id="UP000061348"/>
    </source>
</evidence>
<accession>A0A125QHK5</accession>
<gene>
    <name evidence="1" type="ORF">PFLmoz3_05831</name>
</gene>
<name>A0A125QHK5_PSEFL</name>
<dbReference type="AntiFam" id="ANF00178">
    <property type="entry name" value="Shadow ORF (opposite dhbF)"/>
</dbReference>
<comment type="caution">
    <text evidence="1">The sequence shown here is derived from an EMBL/GenBank/DDBJ whole genome shotgun (WGS) entry which is preliminary data.</text>
</comment>